<dbReference type="NCBIfam" id="TIGR03592">
    <property type="entry name" value="yidC_oxa1_cterm"/>
    <property type="match status" value="1"/>
</dbReference>
<sequence>MKLRKIRLKDILTKRNVKRLLAVLALITLAVVLTGCAAQGANGHVAPVSHNSGNWWDRWIVYYMSAFILWLAKLMGNSYGWAIIVFTIIIRVILLPLNAISIRSTTKMQGIQPQINELRKKYPGRDTESRTLLQQETNKLYKEAGVNPYTGCLPVLIQLPVMYALYGAILRTPQLQTGRFLWMDLSKPDPYYIMPILAMVFTFLSTYISQLATPKSAQNGMTKVMTYGMAIMVGVMALKFQAAITLYWVISNLFQAVQTFILQNPIKFKKEQEAKAEAERERKRKIRKTYKRLGRKKR</sequence>
<feature type="transmembrane region" description="Helical" evidence="12">
    <location>
        <begin position="54"/>
        <end position="72"/>
    </location>
</feature>
<feature type="transmembrane region" description="Helical" evidence="12">
    <location>
        <begin position="148"/>
        <end position="170"/>
    </location>
</feature>
<dbReference type="EMBL" id="CP012381">
    <property type="protein sequence ID" value="ALI53442.1"/>
    <property type="molecule type" value="Genomic_DNA"/>
</dbReference>
<comment type="subcellular location">
    <subcellularLocation>
        <location evidence="1 12">Cell membrane</location>
        <topology evidence="1 12">Multi-pass membrane protein</topology>
    </subcellularLocation>
</comment>
<keyword evidence="5 12" id="KW-0732">Signal</keyword>
<evidence type="ECO:0000256" key="10">
    <source>
        <dbReference type="ARBA" id="ARBA00023186"/>
    </source>
</evidence>
<dbReference type="Proteomes" id="UP000063930">
    <property type="component" value="Chromosome"/>
</dbReference>
<dbReference type="GO" id="GO:0051205">
    <property type="term" value="P:protein insertion into membrane"/>
    <property type="evidence" value="ECO:0007669"/>
    <property type="project" value="TreeGrafter"/>
</dbReference>
<keyword evidence="4 12" id="KW-0812">Transmembrane</keyword>
<keyword evidence="9" id="KW-0564">Palmitate</keyword>
<feature type="transmembrane region" description="Helical" evidence="12">
    <location>
        <begin position="191"/>
        <end position="212"/>
    </location>
</feature>
<keyword evidence="8 12" id="KW-0472">Membrane</keyword>
<keyword evidence="10 12" id="KW-0143">Chaperone</keyword>
<feature type="region of interest" description="Disordered" evidence="13">
    <location>
        <begin position="271"/>
        <end position="298"/>
    </location>
</feature>
<evidence type="ECO:0000256" key="11">
    <source>
        <dbReference type="ARBA" id="ARBA00023288"/>
    </source>
</evidence>
<evidence type="ECO:0000256" key="13">
    <source>
        <dbReference type="SAM" id="MobiDB-lite"/>
    </source>
</evidence>
<dbReference type="PANTHER" id="PTHR12428">
    <property type="entry name" value="OXA1"/>
    <property type="match status" value="1"/>
</dbReference>
<dbReference type="RefSeq" id="WP_054607661.1">
    <property type="nucleotide sequence ID" value="NZ_WCGG01000023.1"/>
</dbReference>
<dbReference type="GO" id="GO:0015031">
    <property type="term" value="P:protein transport"/>
    <property type="evidence" value="ECO:0007669"/>
    <property type="project" value="UniProtKB-KW"/>
</dbReference>
<organism evidence="15 16">
    <name type="scientific">Lactobacillus helveticus</name>
    <name type="common">Lactobacillus suntoryeus</name>
    <dbReference type="NCBI Taxonomy" id="1587"/>
    <lineage>
        <taxon>Bacteria</taxon>
        <taxon>Bacillati</taxon>
        <taxon>Bacillota</taxon>
        <taxon>Bacilli</taxon>
        <taxon>Lactobacillales</taxon>
        <taxon>Lactobacillaceae</taxon>
        <taxon>Lactobacillus</taxon>
    </lineage>
</organism>
<evidence type="ECO:0000313" key="16">
    <source>
        <dbReference type="Proteomes" id="UP000063930"/>
    </source>
</evidence>
<evidence type="ECO:0000256" key="1">
    <source>
        <dbReference type="ARBA" id="ARBA00004651"/>
    </source>
</evidence>
<evidence type="ECO:0000256" key="5">
    <source>
        <dbReference type="ARBA" id="ARBA00022729"/>
    </source>
</evidence>
<feature type="compositionally biased region" description="Basic residues" evidence="13">
    <location>
        <begin position="282"/>
        <end position="298"/>
    </location>
</feature>
<dbReference type="PANTHER" id="PTHR12428:SF65">
    <property type="entry name" value="CYTOCHROME C OXIDASE ASSEMBLY PROTEIN COX18, MITOCHONDRIAL"/>
    <property type="match status" value="1"/>
</dbReference>
<feature type="domain" description="Membrane insertase YidC/Oxa/ALB C-terminal" evidence="14">
    <location>
        <begin position="79"/>
        <end position="263"/>
    </location>
</feature>
<dbReference type="InterPro" id="IPR028055">
    <property type="entry name" value="YidC/Oxa/ALB_C"/>
</dbReference>
<keyword evidence="7 12" id="KW-1133">Transmembrane helix</keyword>
<keyword evidence="3 12" id="KW-1003">Cell membrane</keyword>
<feature type="transmembrane region" description="Helical" evidence="12">
    <location>
        <begin position="79"/>
        <end position="100"/>
    </location>
</feature>
<evidence type="ECO:0000256" key="7">
    <source>
        <dbReference type="ARBA" id="ARBA00022989"/>
    </source>
</evidence>
<feature type="transmembrane region" description="Helical" evidence="12">
    <location>
        <begin position="224"/>
        <end position="250"/>
    </location>
</feature>
<dbReference type="CDD" id="cd20070">
    <property type="entry name" value="5TM_YidC_Alb3"/>
    <property type="match status" value="1"/>
</dbReference>
<gene>
    <name evidence="12" type="primary">yidC</name>
    <name evidence="15" type="ORF">ALV80_10815</name>
</gene>
<dbReference type="AlphaFoldDB" id="A0AAC8WAV2"/>
<comment type="function">
    <text evidence="12">Required for the insertion and/or proper folding and/or complex formation of integral membrane proteins into the membrane. Involved in integration of membrane proteins that insert both dependently and independently of the Sec translocase complex, as well as at least some lipoproteins.</text>
</comment>
<dbReference type="Pfam" id="PF02096">
    <property type="entry name" value="60KD_IMP"/>
    <property type="match status" value="1"/>
</dbReference>
<comment type="similarity">
    <text evidence="12">Belongs to the OXA1/ALB3/YidC family. Type 2 subfamily.</text>
</comment>
<accession>A0AAC8WAV2</accession>
<dbReference type="GO" id="GO:0032977">
    <property type="term" value="F:membrane insertase activity"/>
    <property type="evidence" value="ECO:0007669"/>
    <property type="project" value="InterPro"/>
</dbReference>
<evidence type="ECO:0000256" key="8">
    <source>
        <dbReference type="ARBA" id="ARBA00023136"/>
    </source>
</evidence>
<evidence type="ECO:0000259" key="14">
    <source>
        <dbReference type="Pfam" id="PF02096"/>
    </source>
</evidence>
<dbReference type="GO" id="GO:0005886">
    <property type="term" value="C:plasma membrane"/>
    <property type="evidence" value="ECO:0007669"/>
    <property type="project" value="UniProtKB-SubCell"/>
</dbReference>
<dbReference type="HAMAP" id="MF_01811">
    <property type="entry name" value="YidC_type2"/>
    <property type="match status" value="1"/>
</dbReference>
<dbReference type="InterPro" id="IPR001708">
    <property type="entry name" value="YidC/ALB3/OXA1/COX18"/>
</dbReference>
<keyword evidence="6 12" id="KW-0653">Protein transport</keyword>
<keyword evidence="11" id="KW-0449">Lipoprotein</keyword>
<feature type="compositionally biased region" description="Basic and acidic residues" evidence="13">
    <location>
        <begin position="271"/>
        <end position="281"/>
    </location>
</feature>
<evidence type="ECO:0000256" key="4">
    <source>
        <dbReference type="ARBA" id="ARBA00022692"/>
    </source>
</evidence>
<keyword evidence="2 12" id="KW-0813">Transport</keyword>
<evidence type="ECO:0000256" key="3">
    <source>
        <dbReference type="ARBA" id="ARBA00022475"/>
    </source>
</evidence>
<dbReference type="InterPro" id="IPR023060">
    <property type="entry name" value="YidC/YidC1/YidC2_Firmicutes"/>
</dbReference>
<name>A0AAC8WAV2_LACHE</name>
<evidence type="ECO:0000256" key="12">
    <source>
        <dbReference type="HAMAP-Rule" id="MF_01811"/>
    </source>
</evidence>
<protein>
    <recommendedName>
        <fullName evidence="12">Membrane protein insertase YidC</fullName>
    </recommendedName>
    <alternativeName>
        <fullName evidence="12">Foldase YidC</fullName>
    </alternativeName>
    <alternativeName>
        <fullName evidence="12">Membrane integrase YidC</fullName>
    </alternativeName>
    <alternativeName>
        <fullName evidence="12">Membrane protein YidC</fullName>
    </alternativeName>
</protein>
<evidence type="ECO:0000256" key="6">
    <source>
        <dbReference type="ARBA" id="ARBA00022927"/>
    </source>
</evidence>
<reference evidence="15 16" key="1">
    <citation type="submission" date="2015-08" db="EMBL/GenBank/DDBJ databases">
        <title>Complete genome sequence of Lactobacillus helveticus CAUH18, a probiotic strain originated from koumiss.</title>
        <authorList>
            <person name="Yang Y."/>
            <person name="Hao Y."/>
        </authorList>
    </citation>
    <scope>NUCLEOTIDE SEQUENCE [LARGE SCALE GENOMIC DNA]</scope>
    <source>
        <strain evidence="15 16">CAUH18</strain>
    </source>
</reference>
<proteinExistence type="inferred from homology"/>
<evidence type="ECO:0000256" key="2">
    <source>
        <dbReference type="ARBA" id="ARBA00022448"/>
    </source>
</evidence>
<evidence type="ECO:0000313" key="15">
    <source>
        <dbReference type="EMBL" id="ALI53442.1"/>
    </source>
</evidence>
<evidence type="ECO:0000256" key="9">
    <source>
        <dbReference type="ARBA" id="ARBA00023139"/>
    </source>
</evidence>
<dbReference type="InterPro" id="IPR047196">
    <property type="entry name" value="YidC_ALB_C"/>
</dbReference>